<evidence type="ECO:0000313" key="2">
    <source>
        <dbReference type="EMBL" id="KAK9681812.1"/>
    </source>
</evidence>
<sequence>MIFKSWSSVCLPWSEVGFDIREILAWNKALLARLLWMLDTGHDSVWLRWVRYYYMSERSIWDVRLSMSFSESFRSILLVRDLAISILGNVQAVQNWFRGCLIKGKFSIAWAYDLFRPRAERVPWALVLRNQSVVPSHAFITILAAQQKLPTVDSLRHRGLHLVNRCCLCKLNGESHRHLFFKCPYSKQVWISLTGWMRLSNRSCDLINELNWMSKRGYKAHWKTHWFRACVAAAVYFIWIERNARIFKSRERNPLQLARSIKYVVAIRCVAFSSLSHMRLLIDALNS</sequence>
<name>A0AAW1HXZ3_SAPOF</name>
<dbReference type="AlphaFoldDB" id="A0AAW1HXZ3"/>
<dbReference type="InterPro" id="IPR026960">
    <property type="entry name" value="RVT-Znf"/>
</dbReference>
<dbReference type="Pfam" id="PF13966">
    <property type="entry name" value="zf-RVT"/>
    <property type="match status" value="1"/>
</dbReference>
<dbReference type="EMBL" id="JBDFQZ010000010">
    <property type="protein sequence ID" value="KAK9681812.1"/>
    <property type="molecule type" value="Genomic_DNA"/>
</dbReference>
<reference evidence="2" key="1">
    <citation type="submission" date="2024-03" db="EMBL/GenBank/DDBJ databases">
        <title>WGS assembly of Saponaria officinalis var. Norfolk2.</title>
        <authorList>
            <person name="Jenkins J."/>
            <person name="Shu S."/>
            <person name="Grimwood J."/>
            <person name="Barry K."/>
            <person name="Goodstein D."/>
            <person name="Schmutz J."/>
            <person name="Leebens-Mack J."/>
            <person name="Osbourn A."/>
        </authorList>
    </citation>
    <scope>NUCLEOTIDE SEQUENCE [LARGE SCALE GENOMIC DNA]</scope>
    <source>
        <strain evidence="2">JIC</strain>
    </source>
</reference>
<keyword evidence="3" id="KW-1185">Reference proteome</keyword>
<dbReference type="PANTHER" id="PTHR33116:SF78">
    <property type="entry name" value="OS12G0587133 PROTEIN"/>
    <property type="match status" value="1"/>
</dbReference>
<protein>
    <recommendedName>
        <fullName evidence="1">Reverse transcriptase zinc-binding domain-containing protein</fullName>
    </recommendedName>
</protein>
<comment type="caution">
    <text evidence="2">The sequence shown here is derived from an EMBL/GenBank/DDBJ whole genome shotgun (WGS) entry which is preliminary data.</text>
</comment>
<organism evidence="2 3">
    <name type="scientific">Saponaria officinalis</name>
    <name type="common">Common soapwort</name>
    <name type="synonym">Lychnis saponaria</name>
    <dbReference type="NCBI Taxonomy" id="3572"/>
    <lineage>
        <taxon>Eukaryota</taxon>
        <taxon>Viridiplantae</taxon>
        <taxon>Streptophyta</taxon>
        <taxon>Embryophyta</taxon>
        <taxon>Tracheophyta</taxon>
        <taxon>Spermatophyta</taxon>
        <taxon>Magnoliopsida</taxon>
        <taxon>eudicotyledons</taxon>
        <taxon>Gunneridae</taxon>
        <taxon>Pentapetalae</taxon>
        <taxon>Caryophyllales</taxon>
        <taxon>Caryophyllaceae</taxon>
        <taxon>Caryophylleae</taxon>
        <taxon>Saponaria</taxon>
    </lineage>
</organism>
<accession>A0AAW1HXZ3</accession>
<dbReference type="PANTHER" id="PTHR33116">
    <property type="entry name" value="REVERSE TRANSCRIPTASE ZINC-BINDING DOMAIN-CONTAINING PROTEIN-RELATED-RELATED"/>
    <property type="match status" value="1"/>
</dbReference>
<dbReference type="Proteomes" id="UP001443914">
    <property type="component" value="Unassembled WGS sequence"/>
</dbReference>
<proteinExistence type="predicted"/>
<feature type="domain" description="Reverse transcriptase zinc-binding" evidence="1">
    <location>
        <begin position="106"/>
        <end position="190"/>
    </location>
</feature>
<gene>
    <name evidence="2" type="ORF">RND81_10G029600</name>
</gene>
<evidence type="ECO:0000313" key="3">
    <source>
        <dbReference type="Proteomes" id="UP001443914"/>
    </source>
</evidence>
<evidence type="ECO:0000259" key="1">
    <source>
        <dbReference type="Pfam" id="PF13966"/>
    </source>
</evidence>